<feature type="transmembrane region" description="Helical" evidence="12">
    <location>
        <begin position="127"/>
        <end position="146"/>
    </location>
</feature>
<evidence type="ECO:0000256" key="8">
    <source>
        <dbReference type="ARBA" id="ARBA00022982"/>
    </source>
</evidence>
<keyword evidence="10 12" id="KW-0408">Iron</keyword>
<keyword evidence="3 12" id="KW-0813">Transport</keyword>
<feature type="transmembrane region" description="Helical" evidence="12">
    <location>
        <begin position="91"/>
        <end position="115"/>
    </location>
</feature>
<organism evidence="13 14">
    <name type="scientific">Paractinoplanes globisporus</name>
    <dbReference type="NCBI Taxonomy" id="113565"/>
    <lineage>
        <taxon>Bacteria</taxon>
        <taxon>Bacillati</taxon>
        <taxon>Actinomycetota</taxon>
        <taxon>Actinomycetes</taxon>
        <taxon>Micromonosporales</taxon>
        <taxon>Micromonosporaceae</taxon>
        <taxon>Paractinoplanes</taxon>
    </lineage>
</organism>
<evidence type="ECO:0000256" key="9">
    <source>
        <dbReference type="ARBA" id="ARBA00022989"/>
    </source>
</evidence>
<evidence type="ECO:0000256" key="4">
    <source>
        <dbReference type="ARBA" id="ARBA00022475"/>
    </source>
</evidence>
<feature type="transmembrane region" description="Helical" evidence="12">
    <location>
        <begin position="364"/>
        <end position="385"/>
    </location>
</feature>
<evidence type="ECO:0000256" key="6">
    <source>
        <dbReference type="ARBA" id="ARBA00022692"/>
    </source>
</evidence>
<evidence type="ECO:0000313" key="13">
    <source>
        <dbReference type="EMBL" id="MFF5288393.1"/>
    </source>
</evidence>
<keyword evidence="6 12" id="KW-0812">Transmembrane</keyword>
<keyword evidence="4 12" id="KW-1003">Cell membrane</keyword>
<evidence type="ECO:0000313" key="14">
    <source>
        <dbReference type="Proteomes" id="UP001602245"/>
    </source>
</evidence>
<comment type="subcellular location">
    <subcellularLocation>
        <location evidence="1">Cell membrane</location>
        <topology evidence="1">Multi-pass membrane protein</topology>
    </subcellularLocation>
</comment>
<feature type="transmembrane region" description="Helical" evidence="12">
    <location>
        <begin position="330"/>
        <end position="352"/>
    </location>
</feature>
<evidence type="ECO:0000256" key="1">
    <source>
        <dbReference type="ARBA" id="ARBA00004651"/>
    </source>
</evidence>
<dbReference type="PANTHER" id="PTHR30365:SF15">
    <property type="entry name" value="CYTOCHROME BD UBIQUINOL OXIDASE SUBUNIT 1"/>
    <property type="match status" value="1"/>
</dbReference>
<feature type="transmembrane region" description="Helical" evidence="12">
    <location>
        <begin position="53"/>
        <end position="71"/>
    </location>
</feature>
<reference evidence="13 14" key="1">
    <citation type="submission" date="2024-10" db="EMBL/GenBank/DDBJ databases">
        <title>The Natural Products Discovery Center: Release of the First 8490 Sequenced Strains for Exploring Actinobacteria Biosynthetic Diversity.</title>
        <authorList>
            <person name="Kalkreuter E."/>
            <person name="Kautsar S.A."/>
            <person name="Yang D."/>
            <person name="Bader C.D."/>
            <person name="Teijaro C.N."/>
            <person name="Fluegel L."/>
            <person name="Davis C.M."/>
            <person name="Simpson J.R."/>
            <person name="Lauterbach L."/>
            <person name="Steele A.D."/>
            <person name="Gui C."/>
            <person name="Meng S."/>
            <person name="Li G."/>
            <person name="Viehrig K."/>
            <person name="Ye F."/>
            <person name="Su P."/>
            <person name="Kiefer A.F."/>
            <person name="Nichols A."/>
            <person name="Cepeda A.J."/>
            <person name="Yan W."/>
            <person name="Fan B."/>
            <person name="Jiang Y."/>
            <person name="Adhikari A."/>
            <person name="Zheng C.-J."/>
            <person name="Schuster L."/>
            <person name="Cowan T.M."/>
            <person name="Smanski M.J."/>
            <person name="Chevrette M.G."/>
            <person name="De Carvalho L.P.S."/>
            <person name="Shen B."/>
        </authorList>
    </citation>
    <scope>NUCLEOTIDE SEQUENCE [LARGE SCALE GENOMIC DNA]</scope>
    <source>
        <strain evidence="13 14">NPDC000087</strain>
    </source>
</reference>
<keyword evidence="11 12" id="KW-0472">Membrane</keyword>
<keyword evidence="5 12" id="KW-0349">Heme</keyword>
<sequence>MDTLDLARWQFGITTVYHFFFVPITIGMSALVAGLQTAWVRTGKQQYLRATKFWGKLFLINFAMGVVTGLVQEFQFGMNWSAYSRFVGDIFGAPLAIEGLLAFFLESTFLGLWIFGWDRLPKRIHLATIWIASIGTMLSAYFILAANSWMQHPVGYRINQEAGRAELTSIGKVFTNSTTLVTFAHTISACFLTAGAVLLAVSAWHLKRRNQPEVFRPGLKLGAWVVLVSAVAVFISGDTQARVMTEQQPMKMAAAEALWNSSAPASFSIFTIGTLNGNADVFSVRIPDLLSLLGTGTLDGEVEGINNLQAEYEQKYGPGDYKPNVAVTYWSFRLMIGFGTLAALVALVALWFTRGGRTPRNRWLWLSAVVAIGLPLAANSFGWIFTEMGRQPWTVFGVFKTAESVSPSVSTADAATSLIVLTVLYGILAVVEVGLFIKYARAGAPEIPPDTGDESQDRPLAFAY</sequence>
<evidence type="ECO:0000256" key="7">
    <source>
        <dbReference type="ARBA" id="ARBA00022723"/>
    </source>
</evidence>
<evidence type="ECO:0000256" key="5">
    <source>
        <dbReference type="ARBA" id="ARBA00022617"/>
    </source>
</evidence>
<dbReference type="EMBL" id="JBIAZU010000001">
    <property type="protein sequence ID" value="MFF5288393.1"/>
    <property type="molecule type" value="Genomic_DNA"/>
</dbReference>
<accession>A0ABW6W5I4</accession>
<evidence type="ECO:0000256" key="11">
    <source>
        <dbReference type="ARBA" id="ARBA00023136"/>
    </source>
</evidence>
<comment type="caution">
    <text evidence="13">The sequence shown here is derived from an EMBL/GenBank/DDBJ whole genome shotgun (WGS) entry which is preliminary data.</text>
</comment>
<keyword evidence="7 12" id="KW-0479">Metal-binding</keyword>
<dbReference type="PIRSF" id="PIRSF006446">
    <property type="entry name" value="Cyt_quinol_oxidase_1"/>
    <property type="match status" value="1"/>
</dbReference>
<feature type="transmembrane region" description="Helical" evidence="12">
    <location>
        <begin position="414"/>
        <end position="437"/>
    </location>
</feature>
<keyword evidence="8 12" id="KW-0249">Electron transport</keyword>
<dbReference type="InterPro" id="IPR002585">
    <property type="entry name" value="Cyt-d_ubiquinol_oxidase_su_1"/>
</dbReference>
<evidence type="ECO:0000256" key="10">
    <source>
        <dbReference type="ARBA" id="ARBA00023004"/>
    </source>
</evidence>
<feature type="transmembrane region" description="Helical" evidence="12">
    <location>
        <begin position="218"/>
        <end position="237"/>
    </location>
</feature>
<dbReference type="Proteomes" id="UP001602245">
    <property type="component" value="Unassembled WGS sequence"/>
</dbReference>
<comment type="similarity">
    <text evidence="2 12">Belongs to the cytochrome ubiquinol oxidase subunit 1 family.</text>
</comment>
<feature type="transmembrane region" description="Helical" evidence="12">
    <location>
        <begin position="183"/>
        <end position="206"/>
    </location>
</feature>
<proteinExistence type="inferred from homology"/>
<keyword evidence="14" id="KW-1185">Reference proteome</keyword>
<protein>
    <submittedName>
        <fullName evidence="13">Cytochrome ubiquinol oxidase subunit I</fullName>
    </submittedName>
</protein>
<evidence type="ECO:0000256" key="3">
    <source>
        <dbReference type="ARBA" id="ARBA00022448"/>
    </source>
</evidence>
<name>A0ABW6W5I4_9ACTN</name>
<dbReference type="Pfam" id="PF01654">
    <property type="entry name" value="Cyt_bd_oxida_I"/>
    <property type="match status" value="1"/>
</dbReference>
<gene>
    <name evidence="13" type="ORF">ACFY35_03080</name>
</gene>
<evidence type="ECO:0000256" key="2">
    <source>
        <dbReference type="ARBA" id="ARBA00009819"/>
    </source>
</evidence>
<dbReference type="PANTHER" id="PTHR30365">
    <property type="entry name" value="CYTOCHROME D UBIQUINOL OXIDASE"/>
    <property type="match status" value="1"/>
</dbReference>
<keyword evidence="9 12" id="KW-1133">Transmembrane helix</keyword>
<feature type="transmembrane region" description="Helical" evidence="12">
    <location>
        <begin position="20"/>
        <end position="41"/>
    </location>
</feature>
<evidence type="ECO:0000256" key="12">
    <source>
        <dbReference type="PIRNR" id="PIRNR006446"/>
    </source>
</evidence>
<dbReference type="RefSeq" id="WP_020511270.1">
    <property type="nucleotide sequence ID" value="NZ_JBIAZU010000001.1"/>
</dbReference>